<keyword evidence="3" id="KW-1185">Reference proteome</keyword>
<evidence type="ECO:0000313" key="2">
    <source>
        <dbReference type="EMBL" id="KAF0712180.1"/>
    </source>
</evidence>
<comment type="caution">
    <text evidence="2">The sequence shown here is derived from an EMBL/GenBank/DDBJ whole genome shotgun (WGS) entry which is preliminary data.</text>
</comment>
<evidence type="ECO:0000313" key="3">
    <source>
        <dbReference type="Proteomes" id="UP000478052"/>
    </source>
</evidence>
<dbReference type="AlphaFoldDB" id="A0A6G0VWM0"/>
<dbReference type="PROSITE" id="PS51029">
    <property type="entry name" value="MADF"/>
    <property type="match status" value="1"/>
</dbReference>
<dbReference type="Pfam" id="PF10545">
    <property type="entry name" value="MADF_DNA_bdg"/>
    <property type="match status" value="1"/>
</dbReference>
<accession>A0A6G0VWM0</accession>
<protein>
    <submittedName>
        <fullName evidence="2">MADF domain-containing protein</fullName>
    </submittedName>
</protein>
<dbReference type="Proteomes" id="UP000478052">
    <property type="component" value="Unassembled WGS sequence"/>
</dbReference>
<dbReference type="InterPro" id="IPR006578">
    <property type="entry name" value="MADF-dom"/>
</dbReference>
<name>A0A6G0VWM0_APHCR</name>
<reference evidence="2 3" key="1">
    <citation type="submission" date="2019-08" db="EMBL/GenBank/DDBJ databases">
        <title>Whole genome of Aphis craccivora.</title>
        <authorList>
            <person name="Voronova N.V."/>
            <person name="Shulinski R.S."/>
            <person name="Bandarenka Y.V."/>
            <person name="Zhorov D.G."/>
            <person name="Warner D."/>
        </authorList>
    </citation>
    <scope>NUCLEOTIDE SEQUENCE [LARGE SCALE GENOMIC DNA]</scope>
    <source>
        <strain evidence="2">180601</strain>
        <tissue evidence="2">Whole Body</tissue>
    </source>
</reference>
<sequence length="54" mass="6531">MILEIQNFPCLWDMSSPSYNDRDLKRSCWHKVAESLYPEWGNLDEKEKEEKDLI</sequence>
<gene>
    <name evidence="2" type="ORF">FWK35_00034338</name>
</gene>
<proteinExistence type="predicted"/>
<evidence type="ECO:0000259" key="1">
    <source>
        <dbReference type="PROSITE" id="PS51029"/>
    </source>
</evidence>
<dbReference type="EMBL" id="VUJU01011031">
    <property type="protein sequence ID" value="KAF0712180.1"/>
    <property type="molecule type" value="Genomic_DNA"/>
</dbReference>
<feature type="domain" description="MADF" evidence="1">
    <location>
        <begin position="1"/>
        <end position="54"/>
    </location>
</feature>
<organism evidence="2 3">
    <name type="scientific">Aphis craccivora</name>
    <name type="common">Cowpea aphid</name>
    <dbReference type="NCBI Taxonomy" id="307492"/>
    <lineage>
        <taxon>Eukaryota</taxon>
        <taxon>Metazoa</taxon>
        <taxon>Ecdysozoa</taxon>
        <taxon>Arthropoda</taxon>
        <taxon>Hexapoda</taxon>
        <taxon>Insecta</taxon>
        <taxon>Pterygota</taxon>
        <taxon>Neoptera</taxon>
        <taxon>Paraneoptera</taxon>
        <taxon>Hemiptera</taxon>
        <taxon>Sternorrhyncha</taxon>
        <taxon>Aphidomorpha</taxon>
        <taxon>Aphidoidea</taxon>
        <taxon>Aphididae</taxon>
        <taxon>Aphidini</taxon>
        <taxon>Aphis</taxon>
        <taxon>Aphis</taxon>
    </lineage>
</organism>
<dbReference type="OrthoDB" id="6628099at2759"/>